<evidence type="ECO:0000313" key="4">
    <source>
        <dbReference type="Proteomes" id="UP000008721"/>
    </source>
</evidence>
<evidence type="ECO:0000256" key="1">
    <source>
        <dbReference type="SAM" id="SignalP"/>
    </source>
</evidence>
<accession>E4TYQ3</accession>
<keyword evidence="1" id="KW-0732">Signal</keyword>
<dbReference type="InterPro" id="IPR023614">
    <property type="entry name" value="Porin_dom_sf"/>
</dbReference>
<gene>
    <name evidence="3" type="ordered locus">Sulku_1382</name>
</gene>
<keyword evidence="4" id="KW-1185">Reference proteome</keyword>
<proteinExistence type="predicted"/>
<dbReference type="Proteomes" id="UP000008721">
    <property type="component" value="Chromosome"/>
</dbReference>
<dbReference type="Pfam" id="PF13372">
    <property type="entry name" value="Alginate_exp"/>
    <property type="match status" value="1"/>
</dbReference>
<protein>
    <recommendedName>
        <fullName evidence="2">Alginate export domain-containing protein</fullName>
    </recommendedName>
</protein>
<dbReference type="EMBL" id="CP002355">
    <property type="protein sequence ID" value="ADR34044.1"/>
    <property type="molecule type" value="Genomic_DNA"/>
</dbReference>
<dbReference type="OrthoDB" id="9767539at2"/>
<organism evidence="3 4">
    <name type="scientific">Sulfuricurvum kujiense (strain ATCC BAA-921 / DSM 16994 / JCM 11577 / YK-1)</name>
    <dbReference type="NCBI Taxonomy" id="709032"/>
    <lineage>
        <taxon>Bacteria</taxon>
        <taxon>Pseudomonadati</taxon>
        <taxon>Campylobacterota</taxon>
        <taxon>Epsilonproteobacteria</taxon>
        <taxon>Campylobacterales</taxon>
        <taxon>Sulfurimonadaceae</taxon>
        <taxon>Sulfuricurvum</taxon>
    </lineage>
</organism>
<feature type="domain" description="Alginate export" evidence="2">
    <location>
        <begin position="111"/>
        <end position="166"/>
    </location>
</feature>
<dbReference type="STRING" id="709032.Sulku_1382"/>
<feature type="signal peptide" evidence="1">
    <location>
        <begin position="1"/>
        <end position="23"/>
    </location>
</feature>
<evidence type="ECO:0000259" key="2">
    <source>
        <dbReference type="Pfam" id="PF13372"/>
    </source>
</evidence>
<evidence type="ECO:0000313" key="3">
    <source>
        <dbReference type="EMBL" id="ADR34044.1"/>
    </source>
</evidence>
<sequence>MIKITLSAIAILTMASPVTVSLSADEGFSLLGNAKFNGEIRPRYETVDDESTASGSAANAMTVRAVLGLEAQLLGIEGLSGKVEGTTVQSIGGEHYYSVTNSRSSTAYDTIADPQQSRITQAYLHYKLNKTTAKVGRQIINIDNQRFVGSVDWRQMPQVFDAALISDNTIDALTLTGAYVWGRDLAINNNPTSKTNSIILNGSYKVSDMLKITAYDYMISSASDTVGIALTGTLPFANAKVAYRAEYASQGDASRDTDNLPANQNVQADAYYYNLDLKADMNGFFAGAGYEFLSGTTTTDGKTKFQTPLATLHAFNGWADKFLATPTGGLKDTSVTLGYSAAGLGKAMVVYHDFATDVEMGGKSDLGNEWDLLYTNAIPGVKGLNALVKAAFYNAGDVNPTTTYADTDKIWLQLDYKF</sequence>
<feature type="chain" id="PRO_5003187452" description="Alginate export domain-containing protein" evidence="1">
    <location>
        <begin position="24"/>
        <end position="418"/>
    </location>
</feature>
<dbReference type="Gene3D" id="2.40.160.10">
    <property type="entry name" value="Porin"/>
    <property type="match status" value="1"/>
</dbReference>
<dbReference type="eggNOG" id="ENOG502Z7YP">
    <property type="taxonomic scope" value="Bacteria"/>
</dbReference>
<dbReference type="InterPro" id="IPR025388">
    <property type="entry name" value="Alginate_export_dom"/>
</dbReference>
<dbReference type="KEGG" id="sku:Sulku_1382"/>
<name>E4TYQ3_SULKY</name>
<reference evidence="3 4" key="1">
    <citation type="journal article" date="2012" name="Stand. Genomic Sci.">
        <title>Complete genome sequence of the sulfur compounds oxidizing chemolithoautotroph Sulfuricurvum kujiense type strain (YK-1(T)).</title>
        <authorList>
            <person name="Han C."/>
            <person name="Kotsyurbenko O."/>
            <person name="Chertkov O."/>
            <person name="Held B."/>
            <person name="Lapidus A."/>
            <person name="Nolan M."/>
            <person name="Lucas S."/>
            <person name="Hammon N."/>
            <person name="Deshpande S."/>
            <person name="Cheng J.F."/>
            <person name="Tapia R."/>
            <person name="Goodwin L.A."/>
            <person name="Pitluck S."/>
            <person name="Liolios K."/>
            <person name="Pagani I."/>
            <person name="Ivanova N."/>
            <person name="Mavromatis K."/>
            <person name="Mikhailova N."/>
            <person name="Pati A."/>
            <person name="Chen A."/>
            <person name="Palaniappan K."/>
            <person name="Land M."/>
            <person name="Hauser L."/>
            <person name="Chang Y.J."/>
            <person name="Jeffries C.D."/>
            <person name="Brambilla E.M."/>
            <person name="Rohde M."/>
            <person name="Spring S."/>
            <person name="Sikorski J."/>
            <person name="Goker M."/>
            <person name="Woyke T."/>
            <person name="Bristow J."/>
            <person name="Eisen J.A."/>
            <person name="Markowitz V."/>
            <person name="Hugenholtz P."/>
            <person name="Kyrpides N.C."/>
            <person name="Klenk H.P."/>
            <person name="Detter J.C."/>
        </authorList>
    </citation>
    <scope>NUCLEOTIDE SEQUENCE [LARGE SCALE GENOMIC DNA]</scope>
    <source>
        <strain evidence="4">ATCC BAA-921 / DSM 16994 / JCM 11577 / YK-1</strain>
    </source>
</reference>
<dbReference type="RefSeq" id="WP_013460241.1">
    <property type="nucleotide sequence ID" value="NC_014762.1"/>
</dbReference>
<dbReference type="AlphaFoldDB" id="E4TYQ3"/>
<dbReference type="HOGENOM" id="CLU_045097_0_0_7"/>